<keyword evidence="2 6" id="KW-0805">Transcription regulation</keyword>
<gene>
    <name evidence="6" type="primary">sigI</name>
    <name evidence="8" type="ORF">CTER_2816</name>
</gene>
<evidence type="ECO:0000256" key="4">
    <source>
        <dbReference type="ARBA" id="ARBA00023125"/>
    </source>
</evidence>
<organism evidence="8 9">
    <name type="scientific">Ruminiclostridium cellobioparum subsp. termitidis CT1112</name>
    <dbReference type="NCBI Taxonomy" id="1195236"/>
    <lineage>
        <taxon>Bacteria</taxon>
        <taxon>Bacillati</taxon>
        <taxon>Bacillota</taxon>
        <taxon>Clostridia</taxon>
        <taxon>Eubacteriales</taxon>
        <taxon>Oscillospiraceae</taxon>
        <taxon>Ruminiclostridium</taxon>
    </lineage>
</organism>
<protein>
    <recommendedName>
        <fullName evidence="6">RNA polymerase sigma factor SigI</fullName>
    </recommendedName>
</protein>
<dbReference type="Proteomes" id="UP000014155">
    <property type="component" value="Unassembled WGS sequence"/>
</dbReference>
<evidence type="ECO:0000259" key="7">
    <source>
        <dbReference type="Pfam" id="PF04542"/>
    </source>
</evidence>
<dbReference type="STRING" id="1195236.CTER_2816"/>
<keyword evidence="3 6" id="KW-0731">Sigma factor</keyword>
<dbReference type="HAMAP" id="MF_02064">
    <property type="entry name" value="Sigma70_SigI"/>
    <property type="match status" value="1"/>
</dbReference>
<dbReference type="InterPro" id="IPR007627">
    <property type="entry name" value="RNA_pol_sigma70_r2"/>
</dbReference>
<evidence type="ECO:0000256" key="1">
    <source>
        <dbReference type="ARBA" id="ARBA00022490"/>
    </source>
</evidence>
<keyword evidence="5 6" id="KW-0804">Transcription</keyword>
<evidence type="ECO:0000256" key="6">
    <source>
        <dbReference type="HAMAP-Rule" id="MF_02064"/>
    </source>
</evidence>
<dbReference type="Gene3D" id="1.10.1740.10">
    <property type="match status" value="1"/>
</dbReference>
<evidence type="ECO:0000256" key="3">
    <source>
        <dbReference type="ARBA" id="ARBA00023082"/>
    </source>
</evidence>
<comment type="subunit">
    <text evidence="6">Interacts with RsgI.</text>
</comment>
<dbReference type="EMBL" id="AORV01000039">
    <property type="protein sequence ID" value="EMS71311.1"/>
    <property type="molecule type" value="Genomic_DNA"/>
</dbReference>
<evidence type="ECO:0000256" key="2">
    <source>
        <dbReference type="ARBA" id="ARBA00023015"/>
    </source>
</evidence>
<dbReference type="GO" id="GO:0006352">
    <property type="term" value="P:DNA-templated transcription initiation"/>
    <property type="evidence" value="ECO:0007669"/>
    <property type="project" value="UniProtKB-UniRule"/>
</dbReference>
<reference evidence="8 9" key="1">
    <citation type="journal article" date="2013" name="Genome Announc.">
        <title>Draft Genome Sequence of the Cellulolytic, Mesophilic, Anaerobic Bacterium Clostridium termitidis Strain CT1112 (DSM 5398).</title>
        <authorList>
            <person name="Lal S."/>
            <person name="Ramachandran U."/>
            <person name="Zhang X."/>
            <person name="Munir R."/>
            <person name="Sparling R."/>
            <person name="Levin D.B."/>
        </authorList>
    </citation>
    <scope>NUCLEOTIDE SEQUENCE [LARGE SCALE GENOMIC DNA]</scope>
    <source>
        <strain evidence="8 9">CT1112</strain>
    </source>
</reference>
<evidence type="ECO:0000313" key="9">
    <source>
        <dbReference type="Proteomes" id="UP000014155"/>
    </source>
</evidence>
<keyword evidence="1 6" id="KW-0963">Cytoplasm</keyword>
<dbReference type="NCBIfam" id="TIGR02895">
    <property type="entry name" value="spore_sigI"/>
    <property type="match status" value="1"/>
</dbReference>
<dbReference type="eggNOG" id="COG1191">
    <property type="taxonomic scope" value="Bacteria"/>
</dbReference>
<feature type="domain" description="RNA polymerase sigma-70 region 2" evidence="7">
    <location>
        <begin position="32"/>
        <end position="103"/>
    </location>
</feature>
<dbReference type="GO" id="GO:0016987">
    <property type="term" value="F:sigma factor activity"/>
    <property type="evidence" value="ECO:0007669"/>
    <property type="project" value="UniProtKB-UniRule"/>
</dbReference>
<feature type="short sequence motif" description="Polymerase core binding" evidence="6">
    <location>
        <begin position="58"/>
        <end position="71"/>
    </location>
</feature>
<evidence type="ECO:0000313" key="8">
    <source>
        <dbReference type="EMBL" id="EMS71311.1"/>
    </source>
</evidence>
<dbReference type="PIRSF" id="PIRSF038953">
    <property type="entry name" value="SigI"/>
    <property type="match status" value="1"/>
</dbReference>
<keyword evidence="9" id="KW-1185">Reference proteome</keyword>
<accession>S0FLX4</accession>
<dbReference type="RefSeq" id="WP_004626600.1">
    <property type="nucleotide sequence ID" value="NZ_AORV01000039.1"/>
</dbReference>
<dbReference type="AlphaFoldDB" id="S0FLX4"/>
<dbReference type="InterPro" id="IPR014244">
    <property type="entry name" value="RNA_pol_sigma-I"/>
</dbReference>
<proteinExistence type="inferred from homology"/>
<dbReference type="GO" id="GO:0005737">
    <property type="term" value="C:cytoplasm"/>
    <property type="evidence" value="ECO:0007669"/>
    <property type="project" value="UniProtKB-SubCell"/>
</dbReference>
<dbReference type="Pfam" id="PF04542">
    <property type="entry name" value="Sigma70_r2"/>
    <property type="match status" value="1"/>
</dbReference>
<dbReference type="InterPro" id="IPR013325">
    <property type="entry name" value="RNA_pol_sigma_r2"/>
</dbReference>
<comment type="subcellular location">
    <subcellularLocation>
        <location evidence="6">Cytoplasm</location>
    </subcellularLocation>
</comment>
<name>S0FLX4_RUMCE</name>
<dbReference type="SUPFAM" id="SSF88946">
    <property type="entry name" value="Sigma2 domain of RNA polymerase sigma factors"/>
    <property type="match status" value="1"/>
</dbReference>
<sequence length="250" mass="29250">MSFFNSLFRSENTIENKIDKIQKGDEILREILIQEYVPFIVKTVSQKLGRYVSIENNEEFSVGLSAFNEAINSFDIKKGNKFLAYSKKVINSRLIDYYRNSKKTRDIKVYPFTYFDEEKFNALEKRYMMDNAGELEKIETADEISSFKLCLSEYGINFDDLVLFSPKHKDSIRQCVKIARMITDNDRLYDMMTKKKAIPLNELMKIADVHRRTIERNRKFIITTCLIIRSDLDVLKAYVMSVEEGGTLNA</sequence>
<dbReference type="PATRIC" id="fig|1195236.3.peg.3136"/>
<evidence type="ECO:0000256" key="5">
    <source>
        <dbReference type="ARBA" id="ARBA00023163"/>
    </source>
</evidence>
<dbReference type="NCBIfam" id="NF006173">
    <property type="entry name" value="PRK08311.2-1"/>
    <property type="match status" value="1"/>
</dbReference>
<keyword evidence="4 6" id="KW-0238">DNA-binding</keyword>
<comment type="similarity">
    <text evidence="6">Belongs to the sigma-70 factor family. SigI subfamily.</text>
</comment>
<comment type="function">
    <text evidence="6">Sigma factors are initiation factors that promote the attachment of RNA polymerase to specific initiation sites and are then released.</text>
</comment>
<keyword evidence="6" id="KW-0346">Stress response</keyword>
<comment type="caution">
    <text evidence="8">The sequence shown here is derived from an EMBL/GenBank/DDBJ whole genome shotgun (WGS) entry which is preliminary data.</text>
</comment>
<dbReference type="GO" id="GO:0003677">
    <property type="term" value="F:DNA binding"/>
    <property type="evidence" value="ECO:0007669"/>
    <property type="project" value="UniProtKB-UniRule"/>
</dbReference>
<feature type="DNA-binding region" description="H-T-H motif" evidence="6">
    <location>
        <begin position="200"/>
        <end position="219"/>
    </location>
</feature>
<comment type="activity regulation">
    <text evidence="6">Negatively regulated by the anti-sigma-I factor RsgI.</text>
</comment>